<dbReference type="Gene3D" id="3.30.70.640">
    <property type="entry name" value="Molybdopterin cofactor biosynthesis C (MoaC) domain"/>
    <property type="match status" value="1"/>
</dbReference>
<dbReference type="InterPro" id="IPR023045">
    <property type="entry name" value="MoaC"/>
</dbReference>
<dbReference type="PANTHER" id="PTHR22960">
    <property type="entry name" value="MOLYBDOPTERIN COFACTOR SYNTHESIS PROTEIN A"/>
    <property type="match status" value="1"/>
</dbReference>
<dbReference type="EC" id="4.6.1.17" evidence="3 6"/>
<comment type="function">
    <text evidence="6">Catalyzes the conversion of (8S)-3',8-cyclo-7,8-dihydroguanosine 5'-triphosphate to cyclic pyranopterin monophosphate (cPMP).</text>
</comment>
<dbReference type="EMBL" id="JAAITB010000015">
    <property type="protein sequence ID" value="NSJ79509.1"/>
    <property type="molecule type" value="Genomic_DNA"/>
</dbReference>
<dbReference type="HAMAP" id="MF_01224_B">
    <property type="entry name" value="MoaC_B"/>
    <property type="match status" value="1"/>
</dbReference>
<feature type="binding site" evidence="6">
    <location>
        <begin position="75"/>
        <end position="77"/>
    </location>
    <ligand>
        <name>substrate</name>
    </ligand>
</feature>
<evidence type="ECO:0000313" key="14">
    <source>
        <dbReference type="Proteomes" id="UP000095564"/>
    </source>
</evidence>
<dbReference type="InterPro" id="IPR050105">
    <property type="entry name" value="MoCo_biosynth_MoaA/MoaC"/>
</dbReference>
<dbReference type="NCBIfam" id="NF006870">
    <property type="entry name" value="PRK09364.1"/>
    <property type="match status" value="1"/>
</dbReference>
<evidence type="ECO:0000313" key="9">
    <source>
        <dbReference type="EMBL" id="CUM86657.1"/>
    </source>
</evidence>
<dbReference type="Pfam" id="PF01967">
    <property type="entry name" value="MoaC"/>
    <property type="match status" value="1"/>
</dbReference>
<keyword evidence="5 6" id="KW-0456">Lyase</keyword>
<feature type="binding site" evidence="6">
    <location>
        <begin position="113"/>
        <end position="114"/>
    </location>
    <ligand>
        <name>substrate</name>
    </ligand>
</feature>
<evidence type="ECO:0000256" key="3">
    <source>
        <dbReference type="ARBA" id="ARBA00012575"/>
    </source>
</evidence>
<reference evidence="13 14" key="1">
    <citation type="submission" date="2015-09" db="EMBL/GenBank/DDBJ databases">
        <authorList>
            <consortium name="Pathogen Informatics"/>
        </authorList>
    </citation>
    <scope>NUCLEOTIDE SEQUENCE [LARGE SCALE GENOMIC DNA]</scope>
    <source>
        <strain evidence="10 15">2789STDY5608868</strain>
        <strain evidence="11 14">2789STDY5834908</strain>
        <strain evidence="9 13">2789STDY5834959</strain>
    </source>
</reference>
<evidence type="ECO:0000313" key="13">
    <source>
        <dbReference type="Proteomes" id="UP000095553"/>
    </source>
</evidence>
<dbReference type="AlphaFoldDB" id="A0A173SA39"/>
<evidence type="ECO:0000256" key="4">
    <source>
        <dbReference type="ARBA" id="ARBA00023150"/>
    </source>
</evidence>
<evidence type="ECO:0000313" key="10">
    <source>
        <dbReference type="EMBL" id="CUN08726.1"/>
    </source>
</evidence>
<evidence type="ECO:0000313" key="16">
    <source>
        <dbReference type="Proteomes" id="UP000188159"/>
    </source>
</evidence>
<comment type="pathway">
    <text evidence="2 6">Cofactor biosynthesis; molybdopterin biosynthesis.</text>
</comment>
<dbReference type="EMBL" id="CYXY01000005">
    <property type="protein sequence ID" value="CUM86657.1"/>
    <property type="molecule type" value="Genomic_DNA"/>
</dbReference>
<keyword evidence="17" id="KW-1185">Reference proteome</keyword>
<dbReference type="EMBL" id="CYXT01000021">
    <property type="protein sequence ID" value="CUN08726.1"/>
    <property type="molecule type" value="Genomic_DNA"/>
</dbReference>
<dbReference type="InterPro" id="IPR036522">
    <property type="entry name" value="MoaC_sf"/>
</dbReference>
<evidence type="ECO:0000313" key="8">
    <source>
        <dbReference type="EMBL" id="AQP40663.1"/>
    </source>
</evidence>
<dbReference type="Proteomes" id="UP000188159">
    <property type="component" value="Chromosome"/>
</dbReference>
<dbReference type="EMBL" id="CZAU01000029">
    <property type="protein sequence ID" value="CUP93365.1"/>
    <property type="molecule type" value="Genomic_DNA"/>
</dbReference>
<dbReference type="Proteomes" id="UP000095564">
    <property type="component" value="Unassembled WGS sequence"/>
</dbReference>
<reference evidence="12" key="4">
    <citation type="submission" date="2020-02" db="EMBL/GenBank/DDBJ databases">
        <authorList>
            <person name="Littmann E."/>
            <person name="Sorbara M."/>
        </authorList>
    </citation>
    <scope>NUCLEOTIDE SEQUENCE</scope>
    <source>
        <strain evidence="12">MSK.14.57</strain>
    </source>
</reference>
<dbReference type="CDD" id="cd01420">
    <property type="entry name" value="MoaC_PE"/>
    <property type="match status" value="1"/>
</dbReference>
<evidence type="ECO:0000256" key="5">
    <source>
        <dbReference type="ARBA" id="ARBA00023239"/>
    </source>
</evidence>
<evidence type="ECO:0000313" key="11">
    <source>
        <dbReference type="EMBL" id="CUP93365.1"/>
    </source>
</evidence>
<dbReference type="InterPro" id="IPR002820">
    <property type="entry name" value="Mopterin_CF_biosynth-C_dom"/>
</dbReference>
<keyword evidence="4 6" id="KW-0501">Molybdenum cofactor biosynthesis</keyword>
<dbReference type="Proteomes" id="UP000095598">
    <property type="component" value="Unassembled WGS sequence"/>
</dbReference>
<gene>
    <name evidence="6 9" type="primary">moaC</name>
    <name evidence="8" type="ORF">DO83_14450</name>
    <name evidence="10" type="ORF">ERS852425_02536</name>
    <name evidence="11" type="ORF">ERS852520_02585</name>
    <name evidence="9" type="ORF">ERS852571_01037</name>
    <name evidence="12" type="ORF">G5A72_07940</name>
</gene>
<dbReference type="GO" id="GO:0061799">
    <property type="term" value="F:cyclic pyranopterin monophosphate synthase activity"/>
    <property type="evidence" value="ECO:0007669"/>
    <property type="project" value="UniProtKB-UniRule"/>
</dbReference>
<dbReference type="SUPFAM" id="SSF55040">
    <property type="entry name" value="Molybdenum cofactor biosynthesis protein C, MoaC"/>
    <property type="match status" value="1"/>
</dbReference>
<evidence type="ECO:0000313" key="15">
    <source>
        <dbReference type="Proteomes" id="UP000095598"/>
    </source>
</evidence>
<dbReference type="NCBIfam" id="TIGR00581">
    <property type="entry name" value="moaC"/>
    <property type="match status" value="1"/>
</dbReference>
<evidence type="ECO:0000313" key="12">
    <source>
        <dbReference type="EMBL" id="NSJ79509.1"/>
    </source>
</evidence>
<evidence type="ECO:0000256" key="6">
    <source>
        <dbReference type="HAMAP-Rule" id="MF_01224"/>
    </source>
</evidence>
<dbReference type="RefSeq" id="WP_055072532.1">
    <property type="nucleotide sequence ID" value="NZ_BAABXM010000001.1"/>
</dbReference>
<dbReference type="EMBL" id="CP012098">
    <property type="protein sequence ID" value="AQP40663.1"/>
    <property type="molecule type" value="Genomic_DNA"/>
</dbReference>
<feature type="active site" evidence="6">
    <location>
        <position position="128"/>
    </location>
</feature>
<evidence type="ECO:0000313" key="17">
    <source>
        <dbReference type="Proteomes" id="UP001644750"/>
    </source>
</evidence>
<comment type="subunit">
    <text evidence="6">Homohexamer; trimer of dimers.</text>
</comment>
<feature type="domain" description="Molybdopterin cofactor biosynthesis C (MoaC)" evidence="7">
    <location>
        <begin position="15"/>
        <end position="150"/>
    </location>
</feature>
<protein>
    <recommendedName>
        <fullName evidence="3 6">Cyclic pyranopterin monophosphate synthase</fullName>
        <ecNumber evidence="3 6">4.6.1.17</ecNumber>
    </recommendedName>
    <alternativeName>
        <fullName evidence="6">Molybdenum cofactor biosynthesis protein C</fullName>
    </alternativeName>
</protein>
<proteinExistence type="inferred from homology"/>
<evidence type="ECO:0000256" key="1">
    <source>
        <dbReference type="ARBA" id="ARBA00001637"/>
    </source>
</evidence>
<name>A0A173SA39_ANAHA</name>
<dbReference type="InterPro" id="IPR047594">
    <property type="entry name" value="MoaC_bact/euk"/>
</dbReference>
<sequence length="160" mass="17686">MGEFSHFDQHGNAVMVDVTKKKETTRTAIAQGKIKVNDEIFEKVKEGSMAKGDVLGTARIAGIMAAKKTFELIPMCHLLMLTKCKVDFEMLEETKEIKAVCLVKTTGKTGVEMEALTGVQIALLTIYDMCKAIDKHMVMSEIHLVEKTGGKSGDFVWKES</sequence>
<dbReference type="GO" id="GO:0006777">
    <property type="term" value="P:Mo-molybdopterin cofactor biosynthetic process"/>
    <property type="evidence" value="ECO:0007669"/>
    <property type="project" value="UniProtKB-UniRule"/>
</dbReference>
<organism evidence="9 13">
    <name type="scientific">Anaerostipes hadrus</name>
    <dbReference type="NCBI Taxonomy" id="649756"/>
    <lineage>
        <taxon>Bacteria</taxon>
        <taxon>Bacillati</taxon>
        <taxon>Bacillota</taxon>
        <taxon>Clostridia</taxon>
        <taxon>Lachnospirales</taxon>
        <taxon>Lachnospiraceae</taxon>
        <taxon>Anaerostipes</taxon>
    </lineage>
</organism>
<evidence type="ECO:0000256" key="2">
    <source>
        <dbReference type="ARBA" id="ARBA00005046"/>
    </source>
</evidence>
<evidence type="ECO:0000259" key="7">
    <source>
        <dbReference type="Pfam" id="PF01967"/>
    </source>
</evidence>
<comment type="catalytic activity">
    <reaction evidence="1 6">
        <text>(8S)-3',8-cyclo-7,8-dihydroguanosine 5'-triphosphate = cyclic pyranopterin phosphate + diphosphate</text>
        <dbReference type="Rhea" id="RHEA:49580"/>
        <dbReference type="ChEBI" id="CHEBI:33019"/>
        <dbReference type="ChEBI" id="CHEBI:59648"/>
        <dbReference type="ChEBI" id="CHEBI:131766"/>
        <dbReference type="EC" id="4.6.1.17"/>
    </reaction>
</comment>
<dbReference type="UniPathway" id="UPA00344"/>
<dbReference type="Proteomes" id="UP001644750">
    <property type="component" value="Unassembled WGS sequence"/>
</dbReference>
<reference evidence="12 17" key="3">
    <citation type="journal article" date="2020" name="Cell Host Microbe">
        <title>Functional and Genomic Variation between Human-Derived Isolates of Lachnospiraceae Reveals Inter- and Intra-Species Diversity.</title>
        <authorList>
            <person name="Sorbara M.T."/>
            <person name="Littmann E.R."/>
            <person name="Fontana E."/>
            <person name="Moody T.U."/>
            <person name="Kohout C.E."/>
            <person name="Gjonbalaj M."/>
            <person name="Eaton V."/>
            <person name="Seok R."/>
            <person name="Leiner I.M."/>
            <person name="Pamer E.G."/>
        </authorList>
    </citation>
    <scope>NUCLEOTIDE SEQUENCE [LARGE SCALE GENOMIC DNA]</scope>
    <source>
        <strain evidence="12 17">MSK.14.57</strain>
    </source>
</reference>
<reference evidence="8 16" key="2">
    <citation type="journal article" date="2016" name="Sci. Rep.">
        <title>Accelerated dysbiosis of gut microbiota during aggravation of DSS-induced colitis by a butyrate-producing bacterium.</title>
        <authorList>
            <person name="Zhang Q."/>
            <person name="Wu Y."/>
            <person name="Wang J."/>
            <person name="Wu G."/>
            <person name="Long W."/>
            <person name="Xue Z."/>
            <person name="Wang L."/>
            <person name="Zhang X."/>
            <person name="Pang X."/>
            <person name="Zhao Y."/>
            <person name="Zhao L."/>
            <person name="Zhang C."/>
        </authorList>
    </citation>
    <scope>NUCLEOTIDE SEQUENCE [LARGE SCALE GENOMIC DNA]</scope>
    <source>
        <strain evidence="8 16">BPB5</strain>
    </source>
</reference>
<dbReference type="Proteomes" id="UP000095553">
    <property type="component" value="Unassembled WGS sequence"/>
</dbReference>
<comment type="similarity">
    <text evidence="6">Belongs to the MoaC family.</text>
</comment>
<accession>A0A173SA39</accession>
<dbReference type="OrthoDB" id="9794429at2"/>